<dbReference type="InterPro" id="IPR006723">
    <property type="entry name" value="Islet_autoAg_Ica1_C"/>
</dbReference>
<evidence type="ECO:0000256" key="1">
    <source>
        <dbReference type="SAM" id="MobiDB-lite"/>
    </source>
</evidence>
<accession>A0A3B0JWM3</accession>
<dbReference type="CDD" id="cd07661">
    <property type="entry name" value="BAR_ICA69"/>
    <property type="match status" value="1"/>
</dbReference>
<reference evidence="4" key="1">
    <citation type="submission" date="2018-01" db="EMBL/GenBank/DDBJ databases">
        <authorList>
            <person name="Alioto T."/>
            <person name="Alioto T."/>
        </authorList>
    </citation>
    <scope>NUCLEOTIDE SEQUENCE [LARGE SCALE GENOMIC DNA]</scope>
</reference>
<dbReference type="AlphaFoldDB" id="A0A3B0JWM3"/>
<evidence type="ECO:0000313" key="3">
    <source>
        <dbReference type="EMBL" id="SPP77121.1"/>
    </source>
</evidence>
<dbReference type="OrthoDB" id="2126778at2759"/>
<dbReference type="Pfam" id="PF06456">
    <property type="entry name" value="Arfaptin"/>
    <property type="match status" value="1"/>
</dbReference>
<dbReference type="InterPro" id="IPR024114">
    <property type="entry name" value="Islet_autoAg_Ica1/Ica1-like"/>
</dbReference>
<dbReference type="InterPro" id="IPR010504">
    <property type="entry name" value="AH_dom"/>
</dbReference>
<dbReference type="OMA" id="KFRTAQT"/>
<dbReference type="Gene3D" id="1.20.1270.60">
    <property type="entry name" value="Arfaptin homology (AH) domain/BAR domain"/>
    <property type="match status" value="1"/>
</dbReference>
<gene>
    <name evidence="3" type="ORF">DGUA_6G007763</name>
</gene>
<sequence>MLKSEVQHQFWITKKAVQRKLGSKEDKHIISSDAELDAKIEVFKSISDTSLELCKIIDQYQERLCILSQEECVFGRFLKEAGKRSKTTGNSINHTAKAMSFAGQQRMCVRVPLLRLQHEVDVFRCRAVKDTEGTLQNMEKERTEYRAALCWMKSASQELDPDTGKGLDKFRTAQAHVRVAKHNFDGYSLDSIQKIDLLAAARCNMYSHALVAYVAELKSFAQKAASTFQTISNALIAKPKYDFCVLKELSQNEGPSEEVPPIEAVDKDQSLFFASEYQDKPDTKQPPASGESQSEPAAAPACGDNESLLIELSKQLEEDSPLIDAAVEQDSPLMDANHTSNSNSKFWARMFNQPQQQQQQQKPMPTTTATKIASATTASKSQTTNNPWLDLFADLDPLANPQAFDLKLSGGRSVAEQT</sequence>
<dbReference type="EMBL" id="OUUW01000002">
    <property type="protein sequence ID" value="SPP77121.1"/>
    <property type="molecule type" value="Genomic_DNA"/>
</dbReference>
<dbReference type="PROSITE" id="PS50870">
    <property type="entry name" value="AH"/>
    <property type="match status" value="1"/>
</dbReference>
<evidence type="ECO:0000259" key="2">
    <source>
        <dbReference type="PROSITE" id="PS50870"/>
    </source>
</evidence>
<feature type="region of interest" description="Disordered" evidence="1">
    <location>
        <begin position="353"/>
        <end position="385"/>
    </location>
</feature>
<dbReference type="Proteomes" id="UP000268350">
    <property type="component" value="Unassembled WGS sequence"/>
</dbReference>
<dbReference type="SMART" id="SM01015">
    <property type="entry name" value="Arfaptin"/>
    <property type="match status" value="1"/>
</dbReference>
<feature type="compositionally biased region" description="Low complexity" evidence="1">
    <location>
        <begin position="353"/>
        <end position="384"/>
    </location>
</feature>
<evidence type="ECO:0000313" key="4">
    <source>
        <dbReference type="Proteomes" id="UP000268350"/>
    </source>
</evidence>
<feature type="region of interest" description="Disordered" evidence="1">
    <location>
        <begin position="279"/>
        <end position="301"/>
    </location>
</feature>
<protein>
    <submittedName>
        <fullName evidence="3">Blast:DnaJ homolog subfamily C member 2</fullName>
    </submittedName>
</protein>
<dbReference type="SUPFAM" id="SSF103657">
    <property type="entry name" value="BAR/IMD domain-like"/>
    <property type="match status" value="1"/>
</dbReference>
<organism evidence="3 4">
    <name type="scientific">Drosophila guanche</name>
    <name type="common">Fruit fly</name>
    <dbReference type="NCBI Taxonomy" id="7266"/>
    <lineage>
        <taxon>Eukaryota</taxon>
        <taxon>Metazoa</taxon>
        <taxon>Ecdysozoa</taxon>
        <taxon>Arthropoda</taxon>
        <taxon>Hexapoda</taxon>
        <taxon>Insecta</taxon>
        <taxon>Pterygota</taxon>
        <taxon>Neoptera</taxon>
        <taxon>Endopterygota</taxon>
        <taxon>Diptera</taxon>
        <taxon>Brachycera</taxon>
        <taxon>Muscomorpha</taxon>
        <taxon>Ephydroidea</taxon>
        <taxon>Drosophilidae</taxon>
        <taxon>Drosophila</taxon>
        <taxon>Sophophora</taxon>
    </lineage>
</organism>
<dbReference type="GO" id="GO:0005794">
    <property type="term" value="C:Golgi apparatus"/>
    <property type="evidence" value="ECO:0007669"/>
    <property type="project" value="TreeGrafter"/>
</dbReference>
<name>A0A3B0JWM3_DROGU</name>
<dbReference type="PANTHER" id="PTHR10164:SF4">
    <property type="entry name" value="GH23156P"/>
    <property type="match status" value="1"/>
</dbReference>
<feature type="domain" description="AH" evidence="2">
    <location>
        <begin position="31"/>
        <end position="233"/>
    </location>
</feature>
<dbReference type="PANTHER" id="PTHR10164">
    <property type="entry name" value="ISLET CELL AUTOANTIGEN 1"/>
    <property type="match status" value="1"/>
</dbReference>
<dbReference type="GO" id="GO:0019904">
    <property type="term" value="F:protein domain specific binding"/>
    <property type="evidence" value="ECO:0007669"/>
    <property type="project" value="InterPro"/>
</dbReference>
<dbReference type="GO" id="GO:0051049">
    <property type="term" value="P:regulation of transport"/>
    <property type="evidence" value="ECO:0007669"/>
    <property type="project" value="TreeGrafter"/>
</dbReference>
<proteinExistence type="predicted"/>
<keyword evidence="4" id="KW-1185">Reference proteome</keyword>
<dbReference type="STRING" id="7266.A0A3B0JWM3"/>
<dbReference type="FunFam" id="1.20.1270.60:FF:000068">
    <property type="entry name" value="Islet cell autoantigen"/>
    <property type="match status" value="1"/>
</dbReference>
<dbReference type="Pfam" id="PF04629">
    <property type="entry name" value="ICA69"/>
    <property type="match status" value="1"/>
</dbReference>
<dbReference type="InterPro" id="IPR027267">
    <property type="entry name" value="AH/BAR_dom_sf"/>
</dbReference>